<dbReference type="InterPro" id="IPR001789">
    <property type="entry name" value="Sig_transdc_resp-reg_receiver"/>
</dbReference>
<evidence type="ECO:0000313" key="5">
    <source>
        <dbReference type="Proteomes" id="UP000597338"/>
    </source>
</evidence>
<dbReference type="Gene3D" id="2.40.50.1020">
    <property type="entry name" value="LytTr DNA-binding domain"/>
    <property type="match status" value="1"/>
</dbReference>
<feature type="domain" description="Response regulatory" evidence="2">
    <location>
        <begin position="17"/>
        <end position="128"/>
    </location>
</feature>
<dbReference type="EMBL" id="BMIK01000003">
    <property type="protein sequence ID" value="GGC24351.1"/>
    <property type="molecule type" value="Genomic_DNA"/>
</dbReference>
<comment type="caution">
    <text evidence="4">The sequence shown here is derived from an EMBL/GenBank/DDBJ whole genome shotgun (WGS) entry which is preliminary data.</text>
</comment>
<evidence type="ECO:0000313" key="4">
    <source>
        <dbReference type="EMBL" id="GGC24351.1"/>
    </source>
</evidence>
<accession>A0ABQ1LG39</accession>
<dbReference type="SMART" id="SM00448">
    <property type="entry name" value="REC"/>
    <property type="match status" value="1"/>
</dbReference>
<dbReference type="SMART" id="SM00850">
    <property type="entry name" value="LytTR"/>
    <property type="match status" value="1"/>
</dbReference>
<keyword evidence="1" id="KW-0597">Phosphoprotein</keyword>
<keyword evidence="5" id="KW-1185">Reference proteome</keyword>
<evidence type="ECO:0000259" key="2">
    <source>
        <dbReference type="PROSITE" id="PS50110"/>
    </source>
</evidence>
<protein>
    <submittedName>
        <fullName evidence="4">DNA-binding response regulator</fullName>
    </submittedName>
</protein>
<dbReference type="InterPro" id="IPR011006">
    <property type="entry name" value="CheY-like_superfamily"/>
</dbReference>
<dbReference type="PANTHER" id="PTHR37299:SF1">
    <property type="entry name" value="STAGE 0 SPORULATION PROTEIN A HOMOLOG"/>
    <property type="match status" value="1"/>
</dbReference>
<evidence type="ECO:0000256" key="1">
    <source>
        <dbReference type="PROSITE-ProRule" id="PRU00169"/>
    </source>
</evidence>
<dbReference type="PANTHER" id="PTHR37299">
    <property type="entry name" value="TRANSCRIPTIONAL REGULATOR-RELATED"/>
    <property type="match status" value="1"/>
</dbReference>
<dbReference type="InterPro" id="IPR007492">
    <property type="entry name" value="LytTR_DNA-bd_dom"/>
</dbReference>
<dbReference type="PROSITE" id="PS50110">
    <property type="entry name" value="RESPONSE_REGULATORY"/>
    <property type="match status" value="1"/>
</dbReference>
<proteinExistence type="predicted"/>
<name>A0ABQ1LG39_9SPHI</name>
<feature type="domain" description="HTH LytTR-type" evidence="3">
    <location>
        <begin position="154"/>
        <end position="223"/>
    </location>
</feature>
<dbReference type="InterPro" id="IPR046947">
    <property type="entry name" value="LytR-like"/>
</dbReference>
<dbReference type="SUPFAM" id="SSF52172">
    <property type="entry name" value="CheY-like"/>
    <property type="match status" value="1"/>
</dbReference>
<sequence length="255" mass="29454">MQASSPFKEQIIEMKIKTLIVDDEPFAIEVIEGYLANFPEISVTATCANAIQAFQLLQKSKVDLMFLDVKMPGLSGTELLRSLKNPPKVIFTTAFQDYAVEGFDLNAVDYLLKPIPFDRFLKAMDKVFDQFKLQQSIIHQSDPVLSGRSSESYLYLRVDRKMMKVNVNDIYWIESLKDYIKVVLKEKVLISKQKIRLLDDLLPESQFVRIHRSFIVSLDKVESYHSYSVEINGKELPIGRYYKAACQRRFFSPTT</sequence>
<keyword evidence="4" id="KW-0238">DNA-binding</keyword>
<evidence type="ECO:0000259" key="3">
    <source>
        <dbReference type="PROSITE" id="PS50930"/>
    </source>
</evidence>
<feature type="modified residue" description="4-aspartylphosphate" evidence="1">
    <location>
        <position position="68"/>
    </location>
</feature>
<organism evidence="4 5">
    <name type="scientific">Parapedobacter defluvii</name>
    <dbReference type="NCBI Taxonomy" id="2045106"/>
    <lineage>
        <taxon>Bacteria</taxon>
        <taxon>Pseudomonadati</taxon>
        <taxon>Bacteroidota</taxon>
        <taxon>Sphingobacteriia</taxon>
        <taxon>Sphingobacteriales</taxon>
        <taxon>Sphingobacteriaceae</taxon>
        <taxon>Parapedobacter</taxon>
    </lineage>
</organism>
<dbReference type="PROSITE" id="PS50930">
    <property type="entry name" value="HTH_LYTTR"/>
    <property type="match status" value="1"/>
</dbReference>
<dbReference type="Proteomes" id="UP000597338">
    <property type="component" value="Unassembled WGS sequence"/>
</dbReference>
<dbReference type="GO" id="GO:0003677">
    <property type="term" value="F:DNA binding"/>
    <property type="evidence" value="ECO:0007669"/>
    <property type="project" value="UniProtKB-KW"/>
</dbReference>
<dbReference type="Pfam" id="PF04397">
    <property type="entry name" value="LytTR"/>
    <property type="match status" value="1"/>
</dbReference>
<gene>
    <name evidence="4" type="ORF">GCM10011386_15380</name>
</gene>
<reference evidence="5" key="1">
    <citation type="journal article" date="2019" name="Int. J. Syst. Evol. Microbiol.">
        <title>The Global Catalogue of Microorganisms (GCM) 10K type strain sequencing project: providing services to taxonomists for standard genome sequencing and annotation.</title>
        <authorList>
            <consortium name="The Broad Institute Genomics Platform"/>
            <consortium name="The Broad Institute Genome Sequencing Center for Infectious Disease"/>
            <person name="Wu L."/>
            <person name="Ma J."/>
        </authorList>
    </citation>
    <scope>NUCLEOTIDE SEQUENCE [LARGE SCALE GENOMIC DNA]</scope>
    <source>
        <strain evidence="5">CGMCC 1.15342</strain>
    </source>
</reference>
<dbReference type="Gene3D" id="3.40.50.2300">
    <property type="match status" value="1"/>
</dbReference>
<dbReference type="Pfam" id="PF00072">
    <property type="entry name" value="Response_reg"/>
    <property type="match status" value="1"/>
</dbReference>